<name>A0A0C2WKB5_AMAMK</name>
<sequence>MLATIPILKVARLSKPYPPLHKWVCDTQEIYKLWEWWITEGPLPDNRPKRKPLLQLDWRKIRTIPRNESARLIDGDGSLVGLVIRDFCKEISVLNWINGLIERAVGLKKSCRIYITMVVNFSQPNDPGKLVIVGYSPGSRSRPSFGWVRNITRKISEGDLHDFNAQCSSAFAFFWNLARSWLPPEIIKDFDDFIGANNLPPMNRTIQTEGLDGKYTAIINDVKYSFTDARLAPPQGFFGGNYAAPMHKENPPHEWAISWTTGRDPVGRHTGGQFYIAQYGIQVEHCANTLVTWKPKDVHGTGLQSYDPESGVIDFLQTGMSFSTSGRLHSEWHIVEDMLAELAISDSSDSSDSE</sequence>
<dbReference type="Proteomes" id="UP000054549">
    <property type="component" value="Unassembled WGS sequence"/>
</dbReference>
<dbReference type="InParanoid" id="A0A0C2WKB5"/>
<keyword evidence="2" id="KW-1185">Reference proteome</keyword>
<dbReference type="AlphaFoldDB" id="A0A0C2WKB5"/>
<dbReference type="STRING" id="946122.A0A0C2WKB5"/>
<accession>A0A0C2WKB5</accession>
<evidence type="ECO:0000313" key="2">
    <source>
        <dbReference type="Proteomes" id="UP000054549"/>
    </source>
</evidence>
<gene>
    <name evidence="1" type="ORF">M378DRAFT_88279</name>
</gene>
<reference evidence="1 2" key="1">
    <citation type="submission" date="2014-04" db="EMBL/GenBank/DDBJ databases">
        <title>Evolutionary Origins and Diversification of the Mycorrhizal Mutualists.</title>
        <authorList>
            <consortium name="DOE Joint Genome Institute"/>
            <consortium name="Mycorrhizal Genomics Consortium"/>
            <person name="Kohler A."/>
            <person name="Kuo A."/>
            <person name="Nagy L.G."/>
            <person name="Floudas D."/>
            <person name="Copeland A."/>
            <person name="Barry K.W."/>
            <person name="Cichocki N."/>
            <person name="Veneault-Fourrey C."/>
            <person name="LaButti K."/>
            <person name="Lindquist E.A."/>
            <person name="Lipzen A."/>
            <person name="Lundell T."/>
            <person name="Morin E."/>
            <person name="Murat C."/>
            <person name="Riley R."/>
            <person name="Ohm R."/>
            <person name="Sun H."/>
            <person name="Tunlid A."/>
            <person name="Henrissat B."/>
            <person name="Grigoriev I.V."/>
            <person name="Hibbett D.S."/>
            <person name="Martin F."/>
        </authorList>
    </citation>
    <scope>NUCLEOTIDE SEQUENCE [LARGE SCALE GENOMIC DNA]</scope>
    <source>
        <strain evidence="1 2">Koide BX008</strain>
    </source>
</reference>
<dbReference type="HOGENOM" id="CLU_041810_0_0_1"/>
<protein>
    <submittedName>
        <fullName evidence="1">Uncharacterized protein</fullName>
    </submittedName>
</protein>
<proteinExistence type="predicted"/>
<dbReference type="EMBL" id="KN818382">
    <property type="protein sequence ID" value="KIL57126.1"/>
    <property type="molecule type" value="Genomic_DNA"/>
</dbReference>
<organism evidence="1 2">
    <name type="scientific">Amanita muscaria (strain Koide BX008)</name>
    <dbReference type="NCBI Taxonomy" id="946122"/>
    <lineage>
        <taxon>Eukaryota</taxon>
        <taxon>Fungi</taxon>
        <taxon>Dikarya</taxon>
        <taxon>Basidiomycota</taxon>
        <taxon>Agaricomycotina</taxon>
        <taxon>Agaricomycetes</taxon>
        <taxon>Agaricomycetidae</taxon>
        <taxon>Agaricales</taxon>
        <taxon>Pluteineae</taxon>
        <taxon>Amanitaceae</taxon>
        <taxon>Amanita</taxon>
    </lineage>
</organism>
<dbReference type="OrthoDB" id="2730162at2759"/>
<evidence type="ECO:0000313" key="1">
    <source>
        <dbReference type="EMBL" id="KIL57126.1"/>
    </source>
</evidence>